<dbReference type="Proteomes" id="UP000183376">
    <property type="component" value="Chromosome I"/>
</dbReference>
<keyword evidence="3" id="KW-1185">Reference proteome</keyword>
<feature type="domain" description="Microcin J25-processing protein McjB C-terminal" evidence="1">
    <location>
        <begin position="24"/>
        <end position="135"/>
    </location>
</feature>
<reference evidence="2 3" key="1">
    <citation type="submission" date="2016-10" db="EMBL/GenBank/DDBJ databases">
        <authorList>
            <person name="de Groot N.N."/>
        </authorList>
    </citation>
    <scope>NUCLEOTIDE SEQUENCE [LARGE SCALE GENOMIC DNA]</scope>
    <source>
        <strain evidence="2 3">DSM 44149</strain>
    </source>
</reference>
<proteinExistence type="predicted"/>
<dbReference type="STRING" id="211114.SAMN04489726_0070"/>
<evidence type="ECO:0000313" key="3">
    <source>
        <dbReference type="Proteomes" id="UP000183376"/>
    </source>
</evidence>
<protein>
    <submittedName>
        <fullName evidence="2">Transglutaminase-like superfamily protein</fullName>
    </submittedName>
</protein>
<evidence type="ECO:0000259" key="1">
    <source>
        <dbReference type="Pfam" id="PF13471"/>
    </source>
</evidence>
<dbReference type="InterPro" id="IPR053521">
    <property type="entry name" value="McjB-like"/>
</dbReference>
<dbReference type="Pfam" id="PF13471">
    <property type="entry name" value="Transglut_core3"/>
    <property type="match status" value="1"/>
</dbReference>
<dbReference type="eggNOG" id="ENOG5032TAQ">
    <property type="taxonomic scope" value="Bacteria"/>
</dbReference>
<evidence type="ECO:0000313" key="2">
    <source>
        <dbReference type="EMBL" id="SDM15675.1"/>
    </source>
</evidence>
<name>A0A1G9QZL7_ALLAB</name>
<dbReference type="EMBL" id="LT629701">
    <property type="protein sequence ID" value="SDM15675.1"/>
    <property type="molecule type" value="Genomic_DNA"/>
</dbReference>
<dbReference type="NCBIfam" id="NF033537">
    <property type="entry name" value="lasso_biosyn_B2"/>
    <property type="match status" value="1"/>
</dbReference>
<dbReference type="RefSeq" id="WP_030431886.1">
    <property type="nucleotide sequence ID" value="NZ_JOEF01000022.1"/>
</dbReference>
<dbReference type="InterPro" id="IPR032708">
    <property type="entry name" value="McjB_C"/>
</dbReference>
<dbReference type="OrthoDB" id="583768at2"/>
<organism evidence="2 3">
    <name type="scientific">Allokutzneria albata</name>
    <name type="common">Kibdelosporangium albatum</name>
    <dbReference type="NCBI Taxonomy" id="211114"/>
    <lineage>
        <taxon>Bacteria</taxon>
        <taxon>Bacillati</taxon>
        <taxon>Actinomycetota</taxon>
        <taxon>Actinomycetes</taxon>
        <taxon>Pseudonocardiales</taxon>
        <taxon>Pseudonocardiaceae</taxon>
        <taxon>Allokutzneria</taxon>
    </lineage>
</organism>
<dbReference type="AlphaFoldDB" id="A0A1G9QZL7"/>
<accession>A0A1G9QZL7</accession>
<sequence length="141" mass="15464">MSAPMTLSPRPPRPPLSRAVLAALAVFVAKRLATRSPARIEAIMRRLRVGARPARYARAQTAYDEVMAVSSWCRGPQGCLPRSIAVALLCRCSGTWPSWCVGARKVGPFSAHAWVEAQGRVVGERFGDDYFRTLFAVRPVP</sequence>
<gene>
    <name evidence="2" type="ORF">SAMN04489726_0070</name>
</gene>